<comment type="caution">
    <text evidence="3">The sequence shown here is derived from an EMBL/GenBank/DDBJ whole genome shotgun (WGS) entry which is preliminary data.</text>
</comment>
<dbReference type="InterPro" id="IPR017850">
    <property type="entry name" value="Alkaline_phosphatase_core_sf"/>
</dbReference>
<comment type="similarity">
    <text evidence="1">Belongs to the sulfatase family.</text>
</comment>
<gene>
    <name evidence="3" type="ORF">H7K45_22640</name>
</gene>
<accession>A0A9X2Z4F3</accession>
<name>A0A9X2Z4F3_9MYCO</name>
<dbReference type="Gene3D" id="3.40.720.10">
    <property type="entry name" value="Alkaline Phosphatase, subunit A"/>
    <property type="match status" value="1"/>
</dbReference>
<dbReference type="InterPro" id="IPR050738">
    <property type="entry name" value="Sulfatase"/>
</dbReference>
<dbReference type="GO" id="GO:0004065">
    <property type="term" value="F:arylsulfatase activity"/>
    <property type="evidence" value="ECO:0007669"/>
    <property type="project" value="TreeGrafter"/>
</dbReference>
<evidence type="ECO:0000256" key="1">
    <source>
        <dbReference type="ARBA" id="ARBA00008779"/>
    </source>
</evidence>
<reference evidence="3" key="1">
    <citation type="submission" date="2020-07" db="EMBL/GenBank/DDBJ databases">
        <authorList>
            <person name="Pettersson B.M.F."/>
            <person name="Behra P.R.K."/>
            <person name="Ramesh M."/>
            <person name="Das S."/>
            <person name="Dasgupta S."/>
            <person name="Kirsebom L.A."/>
        </authorList>
    </citation>
    <scope>NUCLEOTIDE SEQUENCE</scope>
    <source>
        <strain evidence="3">DSM 44838</strain>
    </source>
</reference>
<protein>
    <submittedName>
        <fullName evidence="3">Sulfatase-like hydrolase/transferase</fullName>
    </submittedName>
</protein>
<dbReference type="Pfam" id="PF00884">
    <property type="entry name" value="Sulfatase"/>
    <property type="match status" value="1"/>
</dbReference>
<dbReference type="PROSITE" id="PS51318">
    <property type="entry name" value="TAT"/>
    <property type="match status" value="1"/>
</dbReference>
<dbReference type="RefSeq" id="WP_263998240.1">
    <property type="nucleotide sequence ID" value="NZ_JACKVK010000011.1"/>
</dbReference>
<proteinExistence type="inferred from homology"/>
<sequence>MPDVSRRTVLAGGAVVAGGAAAFGGYQFLRRPGRTDSAAGGGGKPNILVILVDQMRAPQWFPGTDALDAYLPNLARLRQSSVSFGAHYTASNACTPSRGVLTTGLYSHQTGCLYTGEGPSESSLAPQFPTWGTMLREQGYRTWWWGKWHLGAAADTTPDGLDAHGFGGGTYPSPNGAPNQGLRRDPGITDQFVEWFDAHAADGPWCTTVSLVNPHDIMWWPKTPLPQDVPRVFTATPPNFETPDDLRRRGKPQLQVDYVDFIAPLLAGALPFDGPDVDAQWARGLDVYLWLQQQVDRQIGRVLDTLAARPEVDRDTVVVFTSDHGEYGGSHGMRGKGAAVYDEAIRVPLYIRDPAGRLTPSASEIRTQLTSSVDLAPMLLTIGTGGNGWRSDPRYAHLVTRADIASIAAHPTERGRPWIAHVTDDITVEEMAGMLTTAGMPAAPATRPGEVPTSAPSHIVAVRTPAGKLGVYSHWKPGTMVTDPTRGVEHELYDYSTPDGRREMDDASGRSAVQATLQALLDGEVTAEINAPLPAALQEAQELGLANMKELSAARGG</sequence>
<dbReference type="Proteomes" id="UP001141629">
    <property type="component" value="Unassembled WGS sequence"/>
</dbReference>
<dbReference type="PANTHER" id="PTHR42693:SF33">
    <property type="entry name" value="ARYLSULFATASE"/>
    <property type="match status" value="1"/>
</dbReference>
<dbReference type="InterPro" id="IPR000917">
    <property type="entry name" value="Sulfatase_N"/>
</dbReference>
<keyword evidence="4" id="KW-1185">Reference proteome</keyword>
<feature type="domain" description="Sulfatase N-terminal" evidence="2">
    <location>
        <begin position="45"/>
        <end position="381"/>
    </location>
</feature>
<evidence type="ECO:0000259" key="2">
    <source>
        <dbReference type="Pfam" id="PF00884"/>
    </source>
</evidence>
<evidence type="ECO:0000313" key="3">
    <source>
        <dbReference type="EMBL" id="MCV7423355.1"/>
    </source>
</evidence>
<reference evidence="3" key="2">
    <citation type="journal article" date="2022" name="BMC Genomics">
        <title>Comparative genome analysis of mycobacteria focusing on tRNA and non-coding RNA.</title>
        <authorList>
            <person name="Behra P.R.K."/>
            <person name="Pettersson B.M.F."/>
            <person name="Ramesh M."/>
            <person name="Das S."/>
            <person name="Dasgupta S."/>
            <person name="Kirsebom L.A."/>
        </authorList>
    </citation>
    <scope>NUCLEOTIDE SEQUENCE</scope>
    <source>
        <strain evidence="3">DSM 44838</strain>
    </source>
</reference>
<dbReference type="SUPFAM" id="SSF53649">
    <property type="entry name" value="Alkaline phosphatase-like"/>
    <property type="match status" value="1"/>
</dbReference>
<dbReference type="EMBL" id="JACKVK010000011">
    <property type="protein sequence ID" value="MCV7423355.1"/>
    <property type="molecule type" value="Genomic_DNA"/>
</dbReference>
<evidence type="ECO:0000313" key="4">
    <source>
        <dbReference type="Proteomes" id="UP001141629"/>
    </source>
</evidence>
<dbReference type="InterPro" id="IPR006311">
    <property type="entry name" value="TAT_signal"/>
</dbReference>
<keyword evidence="3" id="KW-0378">Hydrolase</keyword>
<dbReference type="PANTHER" id="PTHR42693">
    <property type="entry name" value="ARYLSULFATASE FAMILY MEMBER"/>
    <property type="match status" value="1"/>
</dbReference>
<organism evidence="3 4">
    <name type="scientific">Mycobacterium yunnanensis</name>
    <dbReference type="NCBI Taxonomy" id="368477"/>
    <lineage>
        <taxon>Bacteria</taxon>
        <taxon>Bacillati</taxon>
        <taxon>Actinomycetota</taxon>
        <taxon>Actinomycetes</taxon>
        <taxon>Mycobacteriales</taxon>
        <taxon>Mycobacteriaceae</taxon>
        <taxon>Mycobacterium</taxon>
    </lineage>
</organism>
<dbReference type="AlphaFoldDB" id="A0A9X2Z4F3"/>